<keyword evidence="3" id="KW-0808">Transferase</keyword>
<dbReference type="Proteomes" id="UP000199564">
    <property type="component" value="Unassembled WGS sequence"/>
</dbReference>
<dbReference type="PANTHER" id="PTHR45947">
    <property type="entry name" value="SULFOQUINOVOSYL TRANSFERASE SQD2"/>
    <property type="match status" value="1"/>
</dbReference>
<organism evidence="3 4">
    <name type="scientific">Algoriphagus ornithinivorans</name>
    <dbReference type="NCBI Taxonomy" id="226506"/>
    <lineage>
        <taxon>Bacteria</taxon>
        <taxon>Pseudomonadati</taxon>
        <taxon>Bacteroidota</taxon>
        <taxon>Cytophagia</taxon>
        <taxon>Cytophagales</taxon>
        <taxon>Cyclobacteriaceae</taxon>
        <taxon>Algoriphagus</taxon>
    </lineage>
</organism>
<dbReference type="Gene3D" id="3.40.50.2000">
    <property type="entry name" value="Glycogen Phosphorylase B"/>
    <property type="match status" value="2"/>
</dbReference>
<dbReference type="InterPro" id="IPR001296">
    <property type="entry name" value="Glyco_trans_1"/>
</dbReference>
<dbReference type="RefSeq" id="WP_091655521.1">
    <property type="nucleotide sequence ID" value="NZ_FOVW01000013.1"/>
</dbReference>
<feature type="domain" description="Glycosyltransferase subfamily 4-like N-terminal" evidence="2">
    <location>
        <begin position="17"/>
        <end position="199"/>
    </location>
</feature>
<evidence type="ECO:0000313" key="4">
    <source>
        <dbReference type="Proteomes" id="UP000199564"/>
    </source>
</evidence>
<dbReference type="InterPro" id="IPR028098">
    <property type="entry name" value="Glyco_trans_4-like_N"/>
</dbReference>
<gene>
    <name evidence="3" type="ORF">SAMN04488519_1134</name>
</gene>
<dbReference type="Pfam" id="PF00534">
    <property type="entry name" value="Glycos_transf_1"/>
    <property type="match status" value="1"/>
</dbReference>
<dbReference type="AlphaFoldDB" id="A0A1I5JN08"/>
<dbReference type="InterPro" id="IPR050194">
    <property type="entry name" value="Glycosyltransferase_grp1"/>
</dbReference>
<proteinExistence type="predicted"/>
<reference evidence="4" key="1">
    <citation type="submission" date="2016-10" db="EMBL/GenBank/DDBJ databases">
        <authorList>
            <person name="Varghese N."/>
            <person name="Submissions S."/>
        </authorList>
    </citation>
    <scope>NUCLEOTIDE SEQUENCE [LARGE SCALE GENOMIC DNA]</scope>
    <source>
        <strain evidence="4">DSM 15282</strain>
    </source>
</reference>
<evidence type="ECO:0000259" key="2">
    <source>
        <dbReference type="Pfam" id="PF13579"/>
    </source>
</evidence>
<dbReference type="PANTHER" id="PTHR45947:SF3">
    <property type="entry name" value="SULFOQUINOVOSYL TRANSFERASE SQD2"/>
    <property type="match status" value="1"/>
</dbReference>
<accession>A0A1I5JN08</accession>
<protein>
    <submittedName>
        <fullName evidence="3">Glycosyl transferase 4-like domain-containing protein</fullName>
    </submittedName>
</protein>
<dbReference type="STRING" id="226506.SAMN04488519_1134"/>
<evidence type="ECO:0000259" key="1">
    <source>
        <dbReference type="Pfam" id="PF00534"/>
    </source>
</evidence>
<dbReference type="GO" id="GO:0016758">
    <property type="term" value="F:hexosyltransferase activity"/>
    <property type="evidence" value="ECO:0007669"/>
    <property type="project" value="TreeGrafter"/>
</dbReference>
<sequence length="404" mass="46343">MRILFISDNFPPEINAPANRTYEHCKEWVKLGAEVTVITCAPNFPKGKVFYGYKNKWRSEEIIDGIRVIRVWSYITANEGMLRRILDYISFGISSFLQGLFIKSDIVIGTSPQFFSAMSAWQISLFTRRPWVMEVRDLWPESIIAVGAMKNKRIISFLEWIEMMMYRSANKIIVVTDTFKVKLSERGVKADKISVFKNGVDLGKYWPQPKSEKLISKYSLQGKFILAYIGTHGMAHGLDFILEQARLIHDELKNVHFLFIGDGANKENLVKKAENYRLENVTFLESVPKKEVLEYLNLMDIALVNLKKSDTFLTVIPSKIFEAAAVEKPILLGLEGETKGIIQKYGAGICFEPENAIQFRESVKAMYNKRENLSEYKRGCKKLAIDFERKKIAKSMLESLKEVG</sequence>
<dbReference type="SUPFAM" id="SSF53756">
    <property type="entry name" value="UDP-Glycosyltransferase/glycogen phosphorylase"/>
    <property type="match status" value="1"/>
</dbReference>
<dbReference type="Pfam" id="PF13579">
    <property type="entry name" value="Glyco_trans_4_4"/>
    <property type="match status" value="1"/>
</dbReference>
<name>A0A1I5JN08_9BACT</name>
<dbReference type="EMBL" id="FOVW01000013">
    <property type="protein sequence ID" value="SFO74090.1"/>
    <property type="molecule type" value="Genomic_DNA"/>
</dbReference>
<feature type="domain" description="Glycosyl transferase family 1" evidence="1">
    <location>
        <begin position="220"/>
        <end position="376"/>
    </location>
</feature>
<evidence type="ECO:0000313" key="3">
    <source>
        <dbReference type="EMBL" id="SFO74090.1"/>
    </source>
</evidence>
<dbReference type="CDD" id="cd03794">
    <property type="entry name" value="GT4_WbuB-like"/>
    <property type="match status" value="1"/>
</dbReference>
<keyword evidence="4" id="KW-1185">Reference proteome</keyword>